<evidence type="ECO:0000313" key="15">
    <source>
        <dbReference type="EMBL" id="KAK9809060.1"/>
    </source>
</evidence>
<dbReference type="SUPFAM" id="SSF81324">
    <property type="entry name" value="Voltage-gated potassium channels"/>
    <property type="match status" value="1"/>
</dbReference>
<evidence type="ECO:0000259" key="13">
    <source>
        <dbReference type="Pfam" id="PF01007"/>
    </source>
</evidence>
<keyword evidence="5 11" id="KW-0851">Voltage-gated channel</keyword>
<keyword evidence="10 11" id="KW-0407">Ion channel</keyword>
<evidence type="ECO:0000256" key="4">
    <source>
        <dbReference type="ARBA" id="ARBA00022692"/>
    </source>
</evidence>
<evidence type="ECO:0000313" key="16">
    <source>
        <dbReference type="Proteomes" id="UP001489004"/>
    </source>
</evidence>
<feature type="transmembrane region" description="Helical" evidence="12">
    <location>
        <begin position="34"/>
        <end position="55"/>
    </location>
</feature>
<reference evidence="15 16" key="1">
    <citation type="journal article" date="2024" name="Nat. Commun.">
        <title>Phylogenomics reveals the evolutionary origins of lichenization in chlorophyte algae.</title>
        <authorList>
            <person name="Puginier C."/>
            <person name="Libourel C."/>
            <person name="Otte J."/>
            <person name="Skaloud P."/>
            <person name="Haon M."/>
            <person name="Grisel S."/>
            <person name="Petersen M."/>
            <person name="Berrin J.G."/>
            <person name="Delaux P.M."/>
            <person name="Dal Grande F."/>
            <person name="Keller J."/>
        </authorList>
    </citation>
    <scope>NUCLEOTIDE SEQUENCE [LARGE SCALE GENOMIC DNA]</scope>
    <source>
        <strain evidence="15 16">SAG 2043</strain>
    </source>
</reference>
<dbReference type="Pfam" id="PF17655">
    <property type="entry name" value="IRK_C"/>
    <property type="match status" value="1"/>
</dbReference>
<dbReference type="Proteomes" id="UP001489004">
    <property type="component" value="Unassembled WGS sequence"/>
</dbReference>
<dbReference type="InterPro" id="IPR041647">
    <property type="entry name" value="IRK_C"/>
</dbReference>
<feature type="domain" description="Inward rectifier potassium channel C-terminal" evidence="14">
    <location>
        <begin position="133"/>
        <end position="293"/>
    </location>
</feature>
<keyword evidence="9 12" id="KW-0472">Membrane</keyword>
<accession>A0AAW1PKU2</accession>
<dbReference type="Pfam" id="PF01007">
    <property type="entry name" value="IRK"/>
    <property type="match status" value="1"/>
</dbReference>
<dbReference type="GO" id="GO:0034765">
    <property type="term" value="P:regulation of monoatomic ion transmembrane transport"/>
    <property type="evidence" value="ECO:0007669"/>
    <property type="project" value="TreeGrafter"/>
</dbReference>
<dbReference type="PANTHER" id="PTHR11767:SF102">
    <property type="entry name" value="INWARDLY RECTIFYING POTASSIUM CHANNEL 1, ISOFORM F"/>
    <property type="match status" value="1"/>
</dbReference>
<dbReference type="AlphaFoldDB" id="A0AAW1PKU2"/>
<dbReference type="InterPro" id="IPR016449">
    <property type="entry name" value="K_chnl_inward-rec_Kir"/>
</dbReference>
<dbReference type="GO" id="GO:0005242">
    <property type="term" value="F:inward rectifier potassium channel activity"/>
    <property type="evidence" value="ECO:0007669"/>
    <property type="project" value="InterPro"/>
</dbReference>
<evidence type="ECO:0000256" key="7">
    <source>
        <dbReference type="ARBA" id="ARBA00022989"/>
    </source>
</evidence>
<dbReference type="GO" id="GO:0005886">
    <property type="term" value="C:plasma membrane"/>
    <property type="evidence" value="ECO:0007669"/>
    <property type="project" value="TreeGrafter"/>
</dbReference>
<dbReference type="InterPro" id="IPR014756">
    <property type="entry name" value="Ig_E-set"/>
</dbReference>
<sequence length="302" mass="33702">MMRFETVERKGLGLSSLYTADLFHTLLNIPKLRFCVLFFAAYLLQYTAFASLYFWQSEHCIEGIHNFLHALWFSVQTSATIGYGGADLTPNPDCPLTNIIVTLQVVVSALLDYSMLGLVYARFANPAGRAQTIRFSRSMAMYRKAGLYHLTFRVANVRKHQVLQPEVRMLLLSFDVDHPDADAAGYLYQDLPVQCMGRPSGQLLWLGLPTSVTHVVDKFSPLAGMSPDQMQERGLEIVVLLDGVDATTSARMQARYSYQPTDIRINEQFDQVVQRNASNGMLNVNFAAFDATSSSGASFALT</sequence>
<keyword evidence="8 11" id="KW-0406">Ion transport</keyword>
<evidence type="ECO:0000256" key="11">
    <source>
        <dbReference type="RuleBase" id="RU003822"/>
    </source>
</evidence>
<evidence type="ECO:0000256" key="12">
    <source>
        <dbReference type="SAM" id="Phobius"/>
    </source>
</evidence>
<evidence type="ECO:0000256" key="5">
    <source>
        <dbReference type="ARBA" id="ARBA00022882"/>
    </source>
</evidence>
<dbReference type="PRINTS" id="PR01320">
    <property type="entry name" value="KIRCHANNEL"/>
</dbReference>
<comment type="caution">
    <text evidence="15">The sequence shown here is derived from an EMBL/GenBank/DDBJ whole genome shotgun (WGS) entry which is preliminary data.</text>
</comment>
<evidence type="ECO:0000256" key="3">
    <source>
        <dbReference type="ARBA" id="ARBA00022538"/>
    </source>
</evidence>
<comment type="similarity">
    <text evidence="11">Belongs to the inward rectifier-type potassium channel (TC 1.A.2.1) family.</text>
</comment>
<protein>
    <recommendedName>
        <fullName evidence="17">Inward rectifier potassium channel</fullName>
    </recommendedName>
</protein>
<keyword evidence="3 11" id="KW-0633">Potassium transport</keyword>
<dbReference type="GO" id="GO:0034702">
    <property type="term" value="C:monoatomic ion channel complex"/>
    <property type="evidence" value="ECO:0007669"/>
    <property type="project" value="UniProtKB-KW"/>
</dbReference>
<dbReference type="PANTHER" id="PTHR11767">
    <property type="entry name" value="INWARD RECTIFIER POTASSIUM CHANNEL"/>
    <property type="match status" value="1"/>
</dbReference>
<proteinExistence type="inferred from homology"/>
<evidence type="ECO:0000256" key="6">
    <source>
        <dbReference type="ARBA" id="ARBA00022958"/>
    </source>
</evidence>
<comment type="subcellular location">
    <subcellularLocation>
        <location evidence="1 11">Membrane</location>
        <topology evidence="1 11">Multi-pass membrane protein</topology>
    </subcellularLocation>
</comment>
<keyword evidence="16" id="KW-1185">Reference proteome</keyword>
<dbReference type="Gene3D" id="1.10.287.70">
    <property type="match status" value="1"/>
</dbReference>
<evidence type="ECO:0000256" key="1">
    <source>
        <dbReference type="ARBA" id="ARBA00004141"/>
    </source>
</evidence>
<dbReference type="GO" id="GO:1990573">
    <property type="term" value="P:potassium ion import across plasma membrane"/>
    <property type="evidence" value="ECO:0007669"/>
    <property type="project" value="TreeGrafter"/>
</dbReference>
<evidence type="ECO:0000259" key="14">
    <source>
        <dbReference type="Pfam" id="PF17655"/>
    </source>
</evidence>
<keyword evidence="2 11" id="KW-0813">Transport</keyword>
<feature type="domain" description="Potassium channel inwardly rectifying transmembrane" evidence="13">
    <location>
        <begin position="15"/>
        <end position="126"/>
    </location>
</feature>
<evidence type="ECO:0000256" key="10">
    <source>
        <dbReference type="ARBA" id="ARBA00023303"/>
    </source>
</evidence>
<dbReference type="InterPro" id="IPR040445">
    <property type="entry name" value="Kir_TM"/>
</dbReference>
<keyword evidence="4 11" id="KW-0812">Transmembrane</keyword>
<dbReference type="EMBL" id="JALJOR010000011">
    <property type="protein sequence ID" value="KAK9809060.1"/>
    <property type="molecule type" value="Genomic_DNA"/>
</dbReference>
<evidence type="ECO:0000256" key="9">
    <source>
        <dbReference type="ARBA" id="ARBA00023136"/>
    </source>
</evidence>
<evidence type="ECO:0000256" key="8">
    <source>
        <dbReference type="ARBA" id="ARBA00023065"/>
    </source>
</evidence>
<dbReference type="InterPro" id="IPR013518">
    <property type="entry name" value="K_chnl_inward-rec_Kir_cyto"/>
</dbReference>
<dbReference type="SUPFAM" id="SSF81296">
    <property type="entry name" value="E set domains"/>
    <property type="match status" value="1"/>
</dbReference>
<gene>
    <name evidence="15" type="ORF">WJX72_008704</name>
</gene>
<evidence type="ECO:0000256" key="2">
    <source>
        <dbReference type="ARBA" id="ARBA00022448"/>
    </source>
</evidence>
<keyword evidence="6 11" id="KW-0630">Potassium</keyword>
<dbReference type="Gene3D" id="2.60.40.1400">
    <property type="entry name" value="G protein-activated inward rectifier potassium channel 1"/>
    <property type="match status" value="1"/>
</dbReference>
<organism evidence="15 16">
    <name type="scientific">[Myrmecia] bisecta</name>
    <dbReference type="NCBI Taxonomy" id="41462"/>
    <lineage>
        <taxon>Eukaryota</taxon>
        <taxon>Viridiplantae</taxon>
        <taxon>Chlorophyta</taxon>
        <taxon>core chlorophytes</taxon>
        <taxon>Trebouxiophyceae</taxon>
        <taxon>Trebouxiales</taxon>
        <taxon>Trebouxiaceae</taxon>
        <taxon>Myrmecia</taxon>
    </lineage>
</organism>
<name>A0AAW1PKU2_9CHLO</name>
<evidence type="ECO:0008006" key="17">
    <source>
        <dbReference type="Google" id="ProtNLM"/>
    </source>
</evidence>
<keyword evidence="7 12" id="KW-1133">Transmembrane helix</keyword>